<comment type="caution">
    <text evidence="12">The sequence shown here is derived from an EMBL/GenBank/DDBJ whole genome shotgun (WGS) entry which is preliminary data.</text>
</comment>
<evidence type="ECO:0000256" key="6">
    <source>
        <dbReference type="ARBA" id="ARBA00023125"/>
    </source>
</evidence>
<dbReference type="GO" id="GO:0043565">
    <property type="term" value="F:sequence-specific DNA binding"/>
    <property type="evidence" value="ECO:0007669"/>
    <property type="project" value="InterPro"/>
</dbReference>
<evidence type="ECO:0000256" key="8">
    <source>
        <dbReference type="ARBA" id="ARBA00023242"/>
    </source>
</evidence>
<evidence type="ECO:0000256" key="9">
    <source>
        <dbReference type="ARBA" id="ARBA00061157"/>
    </source>
</evidence>
<dbReference type="Pfam" id="PF03106">
    <property type="entry name" value="WRKY"/>
    <property type="match status" value="2"/>
</dbReference>
<dbReference type="AlphaFoldDB" id="A0AA38CHJ8"/>
<comment type="similarity">
    <text evidence="9">Belongs to the WRKY group I family.</text>
</comment>
<evidence type="ECO:0000256" key="5">
    <source>
        <dbReference type="ARBA" id="ARBA00023015"/>
    </source>
</evidence>
<feature type="compositionally biased region" description="Low complexity" evidence="10">
    <location>
        <begin position="133"/>
        <end position="143"/>
    </location>
</feature>
<feature type="region of interest" description="Disordered" evidence="10">
    <location>
        <begin position="267"/>
        <end position="394"/>
    </location>
</feature>
<dbReference type="FunFam" id="2.20.25.80:FF:000006">
    <property type="entry name" value="WRKY transcription factor"/>
    <property type="match status" value="1"/>
</dbReference>
<accession>A0AA38CHJ8</accession>
<dbReference type="PROSITE" id="PS50811">
    <property type="entry name" value="WRKY"/>
    <property type="match status" value="2"/>
</dbReference>
<keyword evidence="8" id="KW-0539">Nucleus</keyword>
<evidence type="ECO:0000256" key="4">
    <source>
        <dbReference type="ARBA" id="ARBA00022833"/>
    </source>
</evidence>
<dbReference type="PANTHER" id="PTHR31221:SF193">
    <property type="entry name" value="WRKY TRANSCRIPTION FACTOR PROTEIN 1-RELATED"/>
    <property type="match status" value="1"/>
</dbReference>
<dbReference type="InterPro" id="IPR036576">
    <property type="entry name" value="WRKY_dom_sf"/>
</dbReference>
<dbReference type="GO" id="GO:0005634">
    <property type="term" value="C:nucleus"/>
    <property type="evidence" value="ECO:0007669"/>
    <property type="project" value="UniProtKB-SubCell"/>
</dbReference>
<dbReference type="FunFam" id="2.20.25.80:FF:000003">
    <property type="entry name" value="WRKY transcription factor 57"/>
    <property type="match status" value="1"/>
</dbReference>
<evidence type="ECO:0000256" key="3">
    <source>
        <dbReference type="ARBA" id="ARBA00022737"/>
    </source>
</evidence>
<evidence type="ECO:0000256" key="10">
    <source>
        <dbReference type="SAM" id="MobiDB-lite"/>
    </source>
</evidence>
<dbReference type="SMART" id="SM00774">
    <property type="entry name" value="WRKY"/>
    <property type="match status" value="2"/>
</dbReference>
<evidence type="ECO:0000313" key="13">
    <source>
        <dbReference type="Proteomes" id="UP000824469"/>
    </source>
</evidence>
<dbReference type="GO" id="GO:0003700">
    <property type="term" value="F:DNA-binding transcription factor activity"/>
    <property type="evidence" value="ECO:0007669"/>
    <property type="project" value="InterPro"/>
</dbReference>
<feature type="compositionally biased region" description="Polar residues" evidence="10">
    <location>
        <begin position="328"/>
        <end position="338"/>
    </location>
</feature>
<evidence type="ECO:0000256" key="2">
    <source>
        <dbReference type="ARBA" id="ARBA00022723"/>
    </source>
</evidence>
<keyword evidence="7" id="KW-0804">Transcription</keyword>
<evidence type="ECO:0000256" key="1">
    <source>
        <dbReference type="ARBA" id="ARBA00004123"/>
    </source>
</evidence>
<dbReference type="InterPro" id="IPR044810">
    <property type="entry name" value="WRKY_plant"/>
</dbReference>
<feature type="domain" description="WRKY" evidence="11">
    <location>
        <begin position="403"/>
        <end position="468"/>
    </location>
</feature>
<keyword evidence="4" id="KW-0862">Zinc</keyword>
<dbReference type="Gene3D" id="2.20.25.80">
    <property type="entry name" value="WRKY domain"/>
    <property type="match status" value="2"/>
</dbReference>
<feature type="region of interest" description="Disordered" evidence="10">
    <location>
        <begin position="133"/>
        <end position="153"/>
    </location>
</feature>
<proteinExistence type="inferred from homology"/>
<dbReference type="PANTHER" id="PTHR31221">
    <property type="entry name" value="WRKY TRANSCRIPTION FACTOR PROTEIN 1-RELATED"/>
    <property type="match status" value="1"/>
</dbReference>
<evidence type="ECO:0000256" key="7">
    <source>
        <dbReference type="ARBA" id="ARBA00023163"/>
    </source>
</evidence>
<evidence type="ECO:0000259" key="11">
    <source>
        <dbReference type="PROSITE" id="PS50811"/>
    </source>
</evidence>
<reference evidence="12 13" key="1">
    <citation type="journal article" date="2021" name="Nat. Plants">
        <title>The Taxus genome provides insights into paclitaxel biosynthesis.</title>
        <authorList>
            <person name="Xiong X."/>
            <person name="Gou J."/>
            <person name="Liao Q."/>
            <person name="Li Y."/>
            <person name="Zhou Q."/>
            <person name="Bi G."/>
            <person name="Li C."/>
            <person name="Du R."/>
            <person name="Wang X."/>
            <person name="Sun T."/>
            <person name="Guo L."/>
            <person name="Liang H."/>
            <person name="Lu P."/>
            <person name="Wu Y."/>
            <person name="Zhang Z."/>
            <person name="Ro D.K."/>
            <person name="Shang Y."/>
            <person name="Huang S."/>
            <person name="Yan J."/>
        </authorList>
    </citation>
    <scope>NUCLEOTIDE SEQUENCE [LARGE SCALE GENOMIC DNA]</scope>
    <source>
        <strain evidence="12">Ta-2019</strain>
    </source>
</reference>
<feature type="domain" description="WRKY" evidence="11">
    <location>
        <begin position="218"/>
        <end position="275"/>
    </location>
</feature>
<dbReference type="GO" id="GO:0046872">
    <property type="term" value="F:metal ion binding"/>
    <property type="evidence" value="ECO:0007669"/>
    <property type="project" value="UniProtKB-KW"/>
</dbReference>
<dbReference type="EMBL" id="JAHRHJ020000009">
    <property type="protein sequence ID" value="KAH9301641.1"/>
    <property type="molecule type" value="Genomic_DNA"/>
</dbReference>
<sequence>MVSKPTPCRPTAFLRESERGSFSQLLAGAMASSSSPPSLRNVVTVRPKTVRLKPIPPPQGEARDDNCVAAGDDKERIWKQEHEEEEGALNVVFKPLAKLGTRNPLSSLANLGPFGISHQQALAQVQAQAQAQSQSQVQSQPASTPAPVSMSQVLSAARNSAMVLSSSPGFNTHSPQRKTLLKSETKQMTGSSKLAPQGTEHVHQSLPPIPVWDRPSFDGYNWRKYGQKQVKGSEYPRSYYKCTHPNCPVKKKVERSHDGQVTEIVYKGEHNHLKPQPTRRAPLGINPHDREMDSSGAVSGDKTEYIEVNVDQPSPGFYSEPGGRTERLTNNSDPSTSVRGLGNGNGSPEQSFCLSDDGEDLSRAEDEDEDEPNSKRRKKDKKIKDLLTPQRTTREPRVIVQTTEADVLEDGFRWRKYGQKVVKGNPYPRSYYKCTSVKCNVRKHVERASDDPKAVITTYEGKHNHDAPLARNSCQDVAGSSAQLLSRKGTDVVQEKQIQYRIPSFVKVSENTAEREERIHVGVVPMIGNNVQCHVGDMERAFGSDDNFAVSGAMQGFGT</sequence>
<dbReference type="SUPFAM" id="SSF118290">
    <property type="entry name" value="WRKY DNA-binding domain"/>
    <property type="match status" value="2"/>
</dbReference>
<keyword evidence="2" id="KW-0479">Metal-binding</keyword>
<name>A0AA38CHJ8_TAXCH</name>
<keyword evidence="13" id="KW-1185">Reference proteome</keyword>
<protein>
    <recommendedName>
        <fullName evidence="11">WRKY domain-containing protein</fullName>
    </recommendedName>
</protein>
<comment type="subcellular location">
    <subcellularLocation>
        <location evidence="1">Nucleus</location>
    </subcellularLocation>
</comment>
<keyword evidence="6" id="KW-0238">DNA-binding</keyword>
<dbReference type="InterPro" id="IPR003657">
    <property type="entry name" value="WRKY_dom"/>
</dbReference>
<organism evidence="12 13">
    <name type="scientific">Taxus chinensis</name>
    <name type="common">Chinese yew</name>
    <name type="synonym">Taxus wallichiana var. chinensis</name>
    <dbReference type="NCBI Taxonomy" id="29808"/>
    <lineage>
        <taxon>Eukaryota</taxon>
        <taxon>Viridiplantae</taxon>
        <taxon>Streptophyta</taxon>
        <taxon>Embryophyta</taxon>
        <taxon>Tracheophyta</taxon>
        <taxon>Spermatophyta</taxon>
        <taxon>Pinopsida</taxon>
        <taxon>Pinidae</taxon>
        <taxon>Conifers II</taxon>
        <taxon>Cupressales</taxon>
        <taxon>Taxaceae</taxon>
        <taxon>Taxus</taxon>
    </lineage>
</organism>
<evidence type="ECO:0000313" key="12">
    <source>
        <dbReference type="EMBL" id="KAH9301641.1"/>
    </source>
</evidence>
<keyword evidence="5" id="KW-0805">Transcription regulation</keyword>
<dbReference type="Proteomes" id="UP000824469">
    <property type="component" value="Unassembled WGS sequence"/>
</dbReference>
<gene>
    <name evidence="12" type="ORF">KI387_013224</name>
</gene>
<keyword evidence="3" id="KW-0677">Repeat</keyword>